<name>A0AAU8CWX2_9HYPH</name>
<dbReference type="RefSeq" id="WP_353641350.1">
    <property type="nucleotide sequence ID" value="NZ_CP159253.1"/>
</dbReference>
<organism evidence="1">
    <name type="scientific">Mesorhizobium sp. WSM2240</name>
    <dbReference type="NCBI Taxonomy" id="3228851"/>
    <lineage>
        <taxon>Bacteria</taxon>
        <taxon>Pseudomonadati</taxon>
        <taxon>Pseudomonadota</taxon>
        <taxon>Alphaproteobacteria</taxon>
        <taxon>Hyphomicrobiales</taxon>
        <taxon>Phyllobacteriaceae</taxon>
        <taxon>Mesorhizobium</taxon>
    </lineage>
</organism>
<evidence type="ECO:0000313" key="1">
    <source>
        <dbReference type="EMBL" id="XCG51139.1"/>
    </source>
</evidence>
<gene>
    <name evidence="1" type="ORF">ABVK50_11975</name>
</gene>
<accession>A0AAU8CWX2</accession>
<protein>
    <recommendedName>
        <fullName evidence="2">Transcriptional regulator</fullName>
    </recommendedName>
</protein>
<evidence type="ECO:0008006" key="2">
    <source>
        <dbReference type="Google" id="ProtNLM"/>
    </source>
</evidence>
<reference evidence="1" key="1">
    <citation type="submission" date="2024-06" db="EMBL/GenBank/DDBJ databases">
        <title>Mesorhizobium karijinii sp. nov., a symbiont of the iconic Swainsona formosa from arid Australia.</title>
        <authorList>
            <person name="Hill Y.J."/>
            <person name="Watkin E.L.J."/>
            <person name="O'Hara G.W."/>
            <person name="Terpolilli J."/>
            <person name="Tye M.L."/>
            <person name="Kohlmeier M.G."/>
        </authorList>
    </citation>
    <scope>NUCLEOTIDE SEQUENCE</scope>
    <source>
        <strain evidence="1">WSM2240</strain>
    </source>
</reference>
<dbReference type="AlphaFoldDB" id="A0AAU8CWX2"/>
<proteinExistence type="predicted"/>
<sequence length="166" mass="17144">MSDTMPSAWFYRLKAAQRDLIARAGGIERAAEVASVSKSQMGRFNNAGDPELMPITVVLMLEAECASPLVTGVMAELNGRRLADPGDTAEAANACIMQSHAEVVVQAGELMAKGAQAFSDGRLTSTEAAGIDRAAAALERSVSDLRKATAGARGGEGLSLVHGGAK</sequence>
<dbReference type="EMBL" id="CP159253">
    <property type="protein sequence ID" value="XCG51139.1"/>
    <property type="molecule type" value="Genomic_DNA"/>
</dbReference>